<feature type="compositionally biased region" description="Basic and acidic residues" evidence="1">
    <location>
        <begin position="23"/>
        <end position="56"/>
    </location>
</feature>
<organism evidence="2 3">
    <name type="scientific">Haematococcus lacustris</name>
    <name type="common">Green alga</name>
    <name type="synonym">Haematococcus pluvialis</name>
    <dbReference type="NCBI Taxonomy" id="44745"/>
    <lineage>
        <taxon>Eukaryota</taxon>
        <taxon>Viridiplantae</taxon>
        <taxon>Chlorophyta</taxon>
        <taxon>core chlorophytes</taxon>
        <taxon>Chlorophyceae</taxon>
        <taxon>CS clade</taxon>
        <taxon>Chlamydomonadales</taxon>
        <taxon>Haematococcaceae</taxon>
        <taxon>Haematococcus</taxon>
    </lineage>
</organism>
<feature type="region of interest" description="Disordered" evidence="1">
    <location>
        <begin position="1"/>
        <end position="95"/>
    </location>
</feature>
<accession>A0A699ZZW4</accession>
<sequence>MAFHTSWRRLSGPNAQRASAFGRHGDAKGPRSSDAHPRRERVGVAPEPRGREEGRRFAPQKTPGRGGPAQQWSGSQRDATQKEQDRNSPAELLLPADPGTRWRLFQVAVPMRLDPGKDALEVHEALREAVARRLGCRLTLPLTAIRLVRKSFDS</sequence>
<name>A0A699ZZW4_HAELA</name>
<keyword evidence="3" id="KW-1185">Reference proteome</keyword>
<evidence type="ECO:0000313" key="3">
    <source>
        <dbReference type="Proteomes" id="UP000485058"/>
    </source>
</evidence>
<comment type="caution">
    <text evidence="2">The sequence shown here is derived from an EMBL/GenBank/DDBJ whole genome shotgun (WGS) entry which is preliminary data.</text>
</comment>
<protein>
    <submittedName>
        <fullName evidence="2">FAD dependent oxidoreductase</fullName>
    </submittedName>
</protein>
<dbReference type="EMBL" id="BLLF01002536">
    <property type="protein sequence ID" value="GFH24434.1"/>
    <property type="molecule type" value="Genomic_DNA"/>
</dbReference>
<evidence type="ECO:0000313" key="2">
    <source>
        <dbReference type="EMBL" id="GFH24434.1"/>
    </source>
</evidence>
<gene>
    <name evidence="2" type="ORF">HaLaN_22230</name>
</gene>
<dbReference type="AlphaFoldDB" id="A0A699ZZW4"/>
<proteinExistence type="predicted"/>
<dbReference type="Proteomes" id="UP000485058">
    <property type="component" value="Unassembled WGS sequence"/>
</dbReference>
<feature type="non-terminal residue" evidence="2">
    <location>
        <position position="154"/>
    </location>
</feature>
<evidence type="ECO:0000256" key="1">
    <source>
        <dbReference type="SAM" id="MobiDB-lite"/>
    </source>
</evidence>
<reference evidence="2 3" key="1">
    <citation type="submission" date="2020-02" db="EMBL/GenBank/DDBJ databases">
        <title>Draft genome sequence of Haematococcus lacustris strain NIES-144.</title>
        <authorList>
            <person name="Morimoto D."/>
            <person name="Nakagawa S."/>
            <person name="Yoshida T."/>
            <person name="Sawayama S."/>
        </authorList>
    </citation>
    <scope>NUCLEOTIDE SEQUENCE [LARGE SCALE GENOMIC DNA]</scope>
    <source>
        <strain evidence="2 3">NIES-144</strain>
    </source>
</reference>
<feature type="compositionally biased region" description="Basic and acidic residues" evidence="1">
    <location>
        <begin position="79"/>
        <end position="88"/>
    </location>
</feature>